<sequence>MLTALLTLASSALAEKLTVIFPHVRAPYAEIFDQINEGISSEYPHEINHIKLPSSFSAAAVADNIESDRVIALGKRGLMVANELNSPIPVAIGALPVRPNTLSGVSLLSSPASLFISLRNLAPNVNTITVIYSETSSWIIDEAHIEARKLDLTLNAILVKNLQEAAQAYNNYFTIKNKRNQAIWLPLDNITANEKVIVPKILEQAWNQKIIVFSSKPNHARRGALFSAVPDNYEMGKQLVRLLNKIQTQQKNNPMLEPLAKIKLAVNLRTAAHLGYKYSAAEKSEFAMTFPN</sequence>
<proteinExistence type="predicted"/>
<dbReference type="RefSeq" id="WP_108603477.1">
    <property type="nucleotide sequence ID" value="NZ_CP026604.1"/>
</dbReference>
<dbReference type="Gene3D" id="3.40.50.2300">
    <property type="match status" value="1"/>
</dbReference>
<keyword evidence="2" id="KW-1185">Reference proteome</keyword>
<evidence type="ECO:0000313" key="2">
    <source>
        <dbReference type="Proteomes" id="UP000244441"/>
    </source>
</evidence>
<dbReference type="Pfam" id="PF04392">
    <property type="entry name" value="ABC_sub_bind"/>
    <property type="match status" value="1"/>
</dbReference>
<evidence type="ECO:0008006" key="3">
    <source>
        <dbReference type="Google" id="ProtNLM"/>
    </source>
</evidence>
<dbReference type="AlphaFoldDB" id="A0A2S0VTK8"/>
<accession>A0A2S0VTK8</accession>
<dbReference type="OrthoDB" id="6381346at2"/>
<evidence type="ECO:0000313" key="1">
    <source>
        <dbReference type="EMBL" id="AWB67430.1"/>
    </source>
</evidence>
<name>A0A2S0VTK8_9ALTE</name>
<organism evidence="1 2">
    <name type="scientific">Saccharobesus litoralis</name>
    <dbReference type="NCBI Taxonomy" id="2172099"/>
    <lineage>
        <taxon>Bacteria</taxon>
        <taxon>Pseudomonadati</taxon>
        <taxon>Pseudomonadota</taxon>
        <taxon>Gammaproteobacteria</taxon>
        <taxon>Alteromonadales</taxon>
        <taxon>Alteromonadaceae</taxon>
        <taxon>Saccharobesus</taxon>
    </lineage>
</organism>
<dbReference type="Proteomes" id="UP000244441">
    <property type="component" value="Chromosome"/>
</dbReference>
<gene>
    <name evidence="1" type="ORF">C2869_13705</name>
</gene>
<dbReference type="PANTHER" id="PTHR35271:SF1">
    <property type="entry name" value="ABC TRANSPORTER, SUBSTRATE-BINDING LIPOPROTEIN"/>
    <property type="match status" value="1"/>
</dbReference>
<dbReference type="EMBL" id="CP026604">
    <property type="protein sequence ID" value="AWB67430.1"/>
    <property type="molecule type" value="Genomic_DNA"/>
</dbReference>
<dbReference type="InterPro" id="IPR007487">
    <property type="entry name" value="ABC_transpt-TYRBP-like"/>
</dbReference>
<dbReference type="KEGG" id="cate:C2869_13705"/>
<dbReference type="PANTHER" id="PTHR35271">
    <property type="entry name" value="ABC TRANSPORTER, SUBSTRATE-BINDING LIPOPROTEIN-RELATED"/>
    <property type="match status" value="1"/>
</dbReference>
<reference evidence="1 2" key="1">
    <citation type="submission" date="2018-01" db="EMBL/GenBank/DDBJ databases">
        <title>Genome sequence of a Cantenovulum-like bacteria.</title>
        <authorList>
            <person name="Tan W.R."/>
            <person name="Lau N.-S."/>
            <person name="Go F."/>
            <person name="Amirul A.-A.A."/>
        </authorList>
    </citation>
    <scope>NUCLEOTIDE SEQUENCE [LARGE SCALE GENOMIC DNA]</scope>
    <source>
        <strain evidence="1 2">CCB-QB4</strain>
    </source>
</reference>
<protein>
    <recommendedName>
        <fullName evidence="3">ABC transporter substrate-binding protein</fullName>
    </recommendedName>
</protein>